<feature type="compositionally biased region" description="Basic residues" evidence="1">
    <location>
        <begin position="119"/>
        <end position="128"/>
    </location>
</feature>
<evidence type="ECO:0000313" key="3">
    <source>
        <dbReference type="Proteomes" id="UP000075902"/>
    </source>
</evidence>
<reference evidence="3" key="1">
    <citation type="submission" date="2014-01" db="EMBL/GenBank/DDBJ databases">
        <title>The Genome Sequence of Anopheles melas CM1001059_A (V2).</title>
        <authorList>
            <consortium name="The Broad Institute Genomics Platform"/>
            <person name="Neafsey D.E."/>
            <person name="Besansky N."/>
            <person name="Howell P."/>
            <person name="Walton C."/>
            <person name="Young S.K."/>
            <person name="Zeng Q."/>
            <person name="Gargeya S."/>
            <person name="Fitzgerald M."/>
            <person name="Haas B."/>
            <person name="Abouelleil A."/>
            <person name="Allen A.W."/>
            <person name="Alvarado L."/>
            <person name="Arachchi H.M."/>
            <person name="Berlin A.M."/>
            <person name="Chapman S.B."/>
            <person name="Gainer-Dewar J."/>
            <person name="Goldberg J."/>
            <person name="Griggs A."/>
            <person name="Gujja S."/>
            <person name="Hansen M."/>
            <person name="Howarth C."/>
            <person name="Imamovic A."/>
            <person name="Ireland A."/>
            <person name="Larimer J."/>
            <person name="McCowan C."/>
            <person name="Murphy C."/>
            <person name="Pearson M."/>
            <person name="Poon T.W."/>
            <person name="Priest M."/>
            <person name="Roberts A."/>
            <person name="Saif S."/>
            <person name="Shea T."/>
            <person name="Sisk P."/>
            <person name="Sykes S."/>
            <person name="Wortman J."/>
            <person name="Nusbaum C."/>
            <person name="Birren B."/>
        </authorList>
    </citation>
    <scope>NUCLEOTIDE SEQUENCE [LARGE SCALE GENOMIC DNA]</scope>
    <source>
        <strain evidence="3">CM1001059</strain>
    </source>
</reference>
<dbReference type="Proteomes" id="UP000075902">
    <property type="component" value="Unassembled WGS sequence"/>
</dbReference>
<feature type="compositionally biased region" description="Basic and acidic residues" evidence="1">
    <location>
        <begin position="80"/>
        <end position="118"/>
    </location>
</feature>
<dbReference type="STRING" id="34690.A0A182UHA9"/>
<organism evidence="2 3">
    <name type="scientific">Anopheles melas</name>
    <dbReference type="NCBI Taxonomy" id="34690"/>
    <lineage>
        <taxon>Eukaryota</taxon>
        <taxon>Metazoa</taxon>
        <taxon>Ecdysozoa</taxon>
        <taxon>Arthropoda</taxon>
        <taxon>Hexapoda</taxon>
        <taxon>Insecta</taxon>
        <taxon>Pterygota</taxon>
        <taxon>Neoptera</taxon>
        <taxon>Endopterygota</taxon>
        <taxon>Diptera</taxon>
        <taxon>Nematocera</taxon>
        <taxon>Culicoidea</taxon>
        <taxon>Culicidae</taxon>
        <taxon>Anophelinae</taxon>
        <taxon>Anopheles</taxon>
    </lineage>
</organism>
<feature type="region of interest" description="Disordered" evidence="1">
    <location>
        <begin position="1"/>
        <end position="172"/>
    </location>
</feature>
<feature type="compositionally biased region" description="Polar residues" evidence="1">
    <location>
        <begin position="57"/>
        <end position="68"/>
    </location>
</feature>
<protein>
    <submittedName>
        <fullName evidence="2">Uncharacterized protein</fullName>
    </submittedName>
</protein>
<evidence type="ECO:0000256" key="1">
    <source>
        <dbReference type="SAM" id="MobiDB-lite"/>
    </source>
</evidence>
<feature type="compositionally biased region" description="Basic and acidic residues" evidence="1">
    <location>
        <begin position="38"/>
        <end position="49"/>
    </location>
</feature>
<feature type="compositionally biased region" description="Polar residues" evidence="1">
    <location>
        <begin position="22"/>
        <end position="36"/>
    </location>
</feature>
<proteinExistence type="predicted"/>
<dbReference type="AlphaFoldDB" id="A0A182UHA9"/>
<dbReference type="VEuPathDB" id="VectorBase:AMEC020396"/>
<sequence length="224" mass="25625">MCWSSAPTRQQRHASDPEQCDGTVTTYSASNFNANDSIHPKESRGRGQEEGGGVSLDRTQMGRSQSKEQAPGGNNPWEAEMARKQRREQTARELSQERREQERRAAKARQRAEKEAKRQQKKKKKKKKQQLERKASASKSKQRRSKLDELRDTEPPPIVRKSKAKLEESDYDSEAKRRMQHQLAFNSDIFVLNQLVLGVQFYGNFERISPISGSTCSVRTSDTS</sequence>
<accession>A0A182UHA9</accession>
<feature type="compositionally biased region" description="Basic and acidic residues" evidence="1">
    <location>
        <begin position="145"/>
        <end position="154"/>
    </location>
</feature>
<reference evidence="2" key="2">
    <citation type="submission" date="2020-05" db="UniProtKB">
        <authorList>
            <consortium name="EnsemblMetazoa"/>
        </authorList>
    </citation>
    <scope>IDENTIFICATION</scope>
    <source>
        <strain evidence="2">CM1001059</strain>
    </source>
</reference>
<dbReference type="EnsemblMetazoa" id="AMEC020396-RA">
    <property type="protein sequence ID" value="AMEC020396-PA"/>
    <property type="gene ID" value="AMEC020396"/>
</dbReference>
<keyword evidence="3" id="KW-1185">Reference proteome</keyword>
<name>A0A182UHA9_9DIPT</name>
<evidence type="ECO:0000313" key="2">
    <source>
        <dbReference type="EnsemblMetazoa" id="AMEC020396-PA"/>
    </source>
</evidence>